<evidence type="ECO:0000256" key="1">
    <source>
        <dbReference type="SAM" id="MobiDB-lite"/>
    </source>
</evidence>
<evidence type="ECO:0000313" key="3">
    <source>
        <dbReference type="Proteomes" id="UP000008312"/>
    </source>
</evidence>
<organism evidence="2">
    <name type="scientific">Blastocystis hominis</name>
    <dbReference type="NCBI Taxonomy" id="12968"/>
    <lineage>
        <taxon>Eukaryota</taxon>
        <taxon>Sar</taxon>
        <taxon>Stramenopiles</taxon>
        <taxon>Bigyra</taxon>
        <taxon>Opalozoa</taxon>
        <taxon>Opalinata</taxon>
        <taxon>Blastocystidae</taxon>
        <taxon>Blastocystis</taxon>
    </lineage>
</organism>
<protein>
    <submittedName>
        <fullName evidence="2">Uncharacterized protein</fullName>
    </submittedName>
</protein>
<accession>D8LX06</accession>
<sequence length="343" mass="35779">MSAIGFPRSVAAISPSARSSSTRDSSCSPAFSRTLSTSILTSSTYRPRGASSIGRAGFGPRLTCSPCSTFSPSNRGSSSSPNSRSAPLPRSRRSFPRFHFQIGELRGGFAGFHQGIHLLENRGNVETGARGPRVVLGFPAGRGAPRGGGGSDRGRVCGERRRSRVFCRVFVAADQPPPRPAAQRAQPARRSLPQDPGRPAAPPVLPQKPRLRQRRRGDVRRRLRGFGVRVGPSPLPHFLPQRPQRLPGRLLPAAVGAARGVAADGAAEPGGAGGALRGPGARRDRGNGGNGGERGAADARAGGDGAVQRGGEGWEGRRGAARAAEHGVQRCGDDPETLGSADR</sequence>
<dbReference type="InParanoid" id="D8LX06"/>
<dbReference type="Proteomes" id="UP000008312">
    <property type="component" value="Unassembled WGS sequence"/>
</dbReference>
<feature type="compositionally biased region" description="Low complexity" evidence="1">
    <location>
        <begin position="69"/>
        <end position="89"/>
    </location>
</feature>
<feature type="region of interest" description="Disordered" evidence="1">
    <location>
        <begin position="69"/>
        <end position="92"/>
    </location>
</feature>
<dbReference type="AlphaFoldDB" id="D8LX06"/>
<dbReference type="RefSeq" id="XP_012894849.1">
    <property type="nucleotide sequence ID" value="XM_013039395.1"/>
</dbReference>
<gene>
    <name evidence="2" type="ORF">GSBLH_T00001063001</name>
</gene>
<evidence type="ECO:0000313" key="2">
    <source>
        <dbReference type="EMBL" id="CBK20801.2"/>
    </source>
</evidence>
<feature type="region of interest" description="Disordered" evidence="1">
    <location>
        <begin position="264"/>
        <end position="343"/>
    </location>
</feature>
<feature type="compositionally biased region" description="Basic residues" evidence="1">
    <location>
        <begin position="209"/>
        <end position="224"/>
    </location>
</feature>
<proteinExistence type="predicted"/>
<feature type="compositionally biased region" description="Gly residues" evidence="1">
    <location>
        <begin position="268"/>
        <end position="277"/>
    </location>
</feature>
<feature type="region of interest" description="Disordered" evidence="1">
    <location>
        <begin position="172"/>
        <end position="228"/>
    </location>
</feature>
<feature type="compositionally biased region" description="Gly residues" evidence="1">
    <location>
        <begin position="302"/>
        <end position="311"/>
    </location>
</feature>
<feature type="compositionally biased region" description="Basic and acidic residues" evidence="1">
    <location>
        <begin position="312"/>
        <end position="333"/>
    </location>
</feature>
<reference evidence="2" key="1">
    <citation type="submission" date="2010-02" db="EMBL/GenBank/DDBJ databases">
        <title>Sequencing and annotation of the Blastocystis hominis genome.</title>
        <authorList>
            <person name="Wincker P."/>
        </authorList>
    </citation>
    <scope>NUCLEOTIDE SEQUENCE</scope>
    <source>
        <strain evidence="2">Singapore isolate B</strain>
    </source>
</reference>
<dbReference type="GeneID" id="24918342"/>
<name>D8LX06_BLAHO</name>
<dbReference type="EMBL" id="FN668639">
    <property type="protein sequence ID" value="CBK20801.2"/>
    <property type="molecule type" value="Genomic_DNA"/>
</dbReference>
<feature type="compositionally biased region" description="Low complexity" evidence="1">
    <location>
        <begin position="181"/>
        <end position="194"/>
    </location>
</feature>
<feature type="region of interest" description="Disordered" evidence="1">
    <location>
        <begin position="1"/>
        <end position="31"/>
    </location>
</feature>
<feature type="compositionally biased region" description="Low complexity" evidence="1">
    <location>
        <begin position="7"/>
        <end position="31"/>
    </location>
</feature>
<keyword evidence="3" id="KW-1185">Reference proteome</keyword>